<keyword evidence="2" id="KW-1185">Reference proteome</keyword>
<dbReference type="EMBL" id="CAACVS010000006">
    <property type="protein sequence ID" value="VEU33707.1"/>
    <property type="molecule type" value="Genomic_DNA"/>
</dbReference>
<organism evidence="1 2">
    <name type="scientific">Pseudo-nitzschia multistriata</name>
    <dbReference type="NCBI Taxonomy" id="183589"/>
    <lineage>
        <taxon>Eukaryota</taxon>
        <taxon>Sar</taxon>
        <taxon>Stramenopiles</taxon>
        <taxon>Ochrophyta</taxon>
        <taxon>Bacillariophyta</taxon>
        <taxon>Bacillariophyceae</taxon>
        <taxon>Bacillariophycidae</taxon>
        <taxon>Bacillariales</taxon>
        <taxon>Bacillariaceae</taxon>
        <taxon>Pseudo-nitzschia</taxon>
    </lineage>
</organism>
<proteinExistence type="predicted"/>
<dbReference type="AlphaFoldDB" id="A0A448YV79"/>
<evidence type="ECO:0000313" key="2">
    <source>
        <dbReference type="Proteomes" id="UP000291116"/>
    </source>
</evidence>
<accession>A0A448YV79</accession>
<evidence type="ECO:0000313" key="1">
    <source>
        <dbReference type="EMBL" id="VEU33707.1"/>
    </source>
</evidence>
<dbReference type="Proteomes" id="UP000291116">
    <property type="component" value="Unassembled WGS sequence"/>
</dbReference>
<gene>
    <name evidence="1" type="ORF">PSNMU_V1.4_AUG-EV-PASAV3_0003960</name>
</gene>
<name>A0A448YV79_9STRA</name>
<sequence>MVALEGFKDVLPGLLGRPQAKEVLGVPLRLVHREDGLSKGVVRIGGAPVLSLARPDHAVLRGPNPDEPGGLPLRGPGVPPVVALEGVLLGEFRVGPAGGLLQEEVADGTQCCRCRTAARKTPGDRPLPGVDPVDAQKGVHGGGVVPGHVPTDHVVPLRKADGMEAPPQLRVRRDPRCKGVHRGVHVQKVAVGRVLGLCVAGGHAGHVDAPQQARRVLADPDHPVVEARVPHAVGKDHRELGRVPLVFRERSPGIPDGLPHQPPVRPCKGGQLRSDRFRVLFEAVQHGAERGVRAVEVLPVLSFVKGAGATPRGCVGRNRCRYPRDKR</sequence>
<reference evidence="1 2" key="1">
    <citation type="submission" date="2019-01" db="EMBL/GenBank/DDBJ databases">
        <authorList>
            <person name="Ferrante I. M."/>
        </authorList>
    </citation>
    <scope>NUCLEOTIDE SEQUENCE [LARGE SCALE GENOMIC DNA]</scope>
    <source>
        <strain evidence="1 2">B856</strain>
    </source>
</reference>
<protein>
    <submittedName>
        <fullName evidence="1">Uncharacterized protein</fullName>
    </submittedName>
</protein>